<dbReference type="Pfam" id="PF00385">
    <property type="entry name" value="Chromo"/>
    <property type="match status" value="1"/>
</dbReference>
<dbReference type="Proteomes" id="UP000434957">
    <property type="component" value="Unassembled WGS sequence"/>
</dbReference>
<dbReference type="Pfam" id="PF24626">
    <property type="entry name" value="SH3_Tf2-1"/>
    <property type="match status" value="1"/>
</dbReference>
<dbReference type="PANTHER" id="PTHR37984">
    <property type="entry name" value="PROTEIN CBG26694"/>
    <property type="match status" value="1"/>
</dbReference>
<dbReference type="FunFam" id="1.10.340.70:FF:000001">
    <property type="entry name" value="Retrovirus-related Pol polyprotein from transposon gypsy-like Protein"/>
    <property type="match status" value="1"/>
</dbReference>
<feature type="region of interest" description="Disordered" evidence="15">
    <location>
        <begin position="863"/>
        <end position="887"/>
    </location>
</feature>
<dbReference type="GO" id="GO:0004519">
    <property type="term" value="F:endonuclease activity"/>
    <property type="evidence" value="ECO:0007669"/>
    <property type="project" value="UniProtKB-KW"/>
</dbReference>
<dbReference type="InterPro" id="IPR043502">
    <property type="entry name" value="DNA/RNA_pol_sf"/>
</dbReference>
<name>A0A6A4ESU3_9STRA</name>
<dbReference type="EMBL" id="QXFT01001027">
    <property type="protein sequence ID" value="KAE9331265.1"/>
    <property type="molecule type" value="Genomic_DNA"/>
</dbReference>
<evidence type="ECO:0000256" key="9">
    <source>
        <dbReference type="ARBA" id="ARBA00022842"/>
    </source>
</evidence>
<evidence type="ECO:0000256" key="8">
    <source>
        <dbReference type="ARBA" id="ARBA00022801"/>
    </source>
</evidence>
<evidence type="ECO:0000256" key="16">
    <source>
        <dbReference type="SAM" id="SignalP"/>
    </source>
</evidence>
<dbReference type="PROSITE" id="PS50013">
    <property type="entry name" value="CHROMO_2"/>
    <property type="match status" value="1"/>
</dbReference>
<dbReference type="Pfam" id="PF00078">
    <property type="entry name" value="RVT_1"/>
    <property type="match status" value="1"/>
</dbReference>
<dbReference type="AlphaFoldDB" id="A0A6A4ESU3"/>
<keyword evidence="6" id="KW-0064">Aspartyl protease</keyword>
<evidence type="ECO:0000313" key="18">
    <source>
        <dbReference type="EMBL" id="KAE9026033.1"/>
    </source>
</evidence>
<protein>
    <recommendedName>
        <fullName evidence="17">Chromo domain-containing protein</fullName>
    </recommendedName>
</protein>
<dbReference type="InterPro" id="IPR041588">
    <property type="entry name" value="Integrase_H2C2"/>
</dbReference>
<dbReference type="Pfam" id="PF17917">
    <property type="entry name" value="RT_RNaseH"/>
    <property type="match status" value="1"/>
</dbReference>
<dbReference type="GO" id="GO:0015074">
    <property type="term" value="P:DNA integration"/>
    <property type="evidence" value="ECO:0007669"/>
    <property type="project" value="UniProtKB-KW"/>
</dbReference>
<dbReference type="InterPro" id="IPR043128">
    <property type="entry name" value="Rev_trsase/Diguanyl_cyclase"/>
</dbReference>
<dbReference type="GO" id="GO:0006508">
    <property type="term" value="P:proteolysis"/>
    <property type="evidence" value="ECO:0007669"/>
    <property type="project" value="UniProtKB-KW"/>
</dbReference>
<keyword evidence="9" id="KW-0460">Magnesium</keyword>
<dbReference type="GO" id="GO:0046872">
    <property type="term" value="F:metal ion binding"/>
    <property type="evidence" value="ECO:0007669"/>
    <property type="project" value="UniProtKB-KW"/>
</dbReference>
<dbReference type="InterPro" id="IPR000477">
    <property type="entry name" value="RT_dom"/>
</dbReference>
<reference evidence="19 21" key="1">
    <citation type="submission" date="2018-08" db="EMBL/GenBank/DDBJ databases">
        <title>Genomic investigation of the strawberry pathogen Phytophthora fragariae indicates pathogenicity is determined by transcriptional variation in three key races.</title>
        <authorList>
            <person name="Adams T.M."/>
            <person name="Armitage A.D."/>
            <person name="Sobczyk M.K."/>
            <person name="Bates H.J."/>
            <person name="Dunwell J.M."/>
            <person name="Nellist C.F."/>
            <person name="Harrison R.J."/>
        </authorList>
    </citation>
    <scope>NUCLEOTIDE SEQUENCE [LARGE SCALE GENOMIC DNA]</scope>
    <source>
        <strain evidence="18 20">SCRP249</strain>
        <strain evidence="19 21">SCRP333</strain>
    </source>
</reference>
<feature type="signal peptide" evidence="16">
    <location>
        <begin position="1"/>
        <end position="21"/>
    </location>
</feature>
<dbReference type="CDD" id="cd09274">
    <property type="entry name" value="RNase_HI_RT_Ty3"/>
    <property type="match status" value="1"/>
</dbReference>
<keyword evidence="12" id="KW-0239">DNA-directed DNA polymerase</keyword>
<keyword evidence="21" id="KW-1185">Reference proteome</keyword>
<keyword evidence="16" id="KW-0732">Signal</keyword>
<feature type="domain" description="Chromo" evidence="17">
    <location>
        <begin position="806"/>
        <end position="864"/>
    </location>
</feature>
<dbReference type="GO" id="GO:0006310">
    <property type="term" value="P:DNA recombination"/>
    <property type="evidence" value="ECO:0007669"/>
    <property type="project" value="UniProtKB-KW"/>
</dbReference>
<dbReference type="Gene3D" id="3.30.420.10">
    <property type="entry name" value="Ribonuclease H-like superfamily/Ribonuclease H"/>
    <property type="match status" value="1"/>
</dbReference>
<dbReference type="InterPro" id="IPR023780">
    <property type="entry name" value="Chromo_domain"/>
</dbReference>
<dbReference type="InterPro" id="IPR012337">
    <property type="entry name" value="RNaseH-like_sf"/>
</dbReference>
<keyword evidence="3" id="KW-0548">Nucleotidyltransferase</keyword>
<dbReference type="SMART" id="SM00298">
    <property type="entry name" value="CHROMO"/>
    <property type="match status" value="1"/>
</dbReference>
<accession>A0A6A4ESU3</accession>
<dbReference type="CDD" id="cd01647">
    <property type="entry name" value="RT_LTR"/>
    <property type="match status" value="1"/>
</dbReference>
<dbReference type="GO" id="GO:0003887">
    <property type="term" value="F:DNA-directed DNA polymerase activity"/>
    <property type="evidence" value="ECO:0007669"/>
    <property type="project" value="UniProtKB-KW"/>
</dbReference>
<keyword evidence="5" id="KW-0479">Metal-binding</keyword>
<dbReference type="InterPro" id="IPR000953">
    <property type="entry name" value="Chromo/chromo_shadow_dom"/>
</dbReference>
<evidence type="ECO:0000313" key="20">
    <source>
        <dbReference type="Proteomes" id="UP000429607"/>
    </source>
</evidence>
<evidence type="ECO:0000256" key="15">
    <source>
        <dbReference type="SAM" id="MobiDB-lite"/>
    </source>
</evidence>
<keyword evidence="4" id="KW-0540">Nuclease</keyword>
<keyword evidence="1" id="KW-0645">Protease</keyword>
<dbReference type="Pfam" id="PF17921">
    <property type="entry name" value="Integrase_H2C2"/>
    <property type="match status" value="1"/>
</dbReference>
<evidence type="ECO:0000256" key="1">
    <source>
        <dbReference type="ARBA" id="ARBA00022670"/>
    </source>
</evidence>
<dbReference type="EMBL" id="QXFV01000792">
    <property type="protein sequence ID" value="KAE9026033.1"/>
    <property type="molecule type" value="Genomic_DNA"/>
</dbReference>
<keyword evidence="14" id="KW-0233">DNA recombination</keyword>
<dbReference type="PANTHER" id="PTHR37984:SF5">
    <property type="entry name" value="PROTEIN NYNRIN-LIKE"/>
    <property type="match status" value="1"/>
</dbReference>
<dbReference type="InterPro" id="IPR041373">
    <property type="entry name" value="RT_RNaseH"/>
</dbReference>
<dbReference type="SUPFAM" id="SSF53098">
    <property type="entry name" value="Ribonuclease H-like"/>
    <property type="match status" value="1"/>
</dbReference>
<evidence type="ECO:0000256" key="13">
    <source>
        <dbReference type="ARBA" id="ARBA00023125"/>
    </source>
</evidence>
<dbReference type="Gene3D" id="1.10.340.70">
    <property type="match status" value="1"/>
</dbReference>
<dbReference type="GO" id="GO:0003964">
    <property type="term" value="F:RNA-directed DNA polymerase activity"/>
    <property type="evidence" value="ECO:0007669"/>
    <property type="project" value="UniProtKB-KW"/>
</dbReference>
<evidence type="ECO:0000313" key="19">
    <source>
        <dbReference type="EMBL" id="KAE9331265.1"/>
    </source>
</evidence>
<dbReference type="CDD" id="cd00024">
    <property type="entry name" value="CD_CSD"/>
    <property type="match status" value="1"/>
</dbReference>
<evidence type="ECO:0000256" key="14">
    <source>
        <dbReference type="ARBA" id="ARBA00023172"/>
    </source>
</evidence>
<evidence type="ECO:0000256" key="10">
    <source>
        <dbReference type="ARBA" id="ARBA00022908"/>
    </source>
</evidence>
<dbReference type="Proteomes" id="UP000429607">
    <property type="component" value="Unassembled WGS sequence"/>
</dbReference>
<evidence type="ECO:0000256" key="11">
    <source>
        <dbReference type="ARBA" id="ARBA00022918"/>
    </source>
</evidence>
<dbReference type="InterPro" id="IPR016197">
    <property type="entry name" value="Chromo-like_dom_sf"/>
</dbReference>
<evidence type="ECO:0000256" key="2">
    <source>
        <dbReference type="ARBA" id="ARBA00022679"/>
    </source>
</evidence>
<keyword evidence="13" id="KW-0238">DNA-binding</keyword>
<dbReference type="FunFam" id="3.30.70.270:FF:000020">
    <property type="entry name" value="Transposon Tf2-6 polyprotein-like Protein"/>
    <property type="match status" value="1"/>
</dbReference>
<keyword evidence="7" id="KW-0255">Endonuclease</keyword>
<dbReference type="GO" id="GO:0004190">
    <property type="term" value="F:aspartic-type endopeptidase activity"/>
    <property type="evidence" value="ECO:0007669"/>
    <property type="project" value="UniProtKB-KW"/>
</dbReference>
<dbReference type="SUPFAM" id="SSF54160">
    <property type="entry name" value="Chromo domain-like"/>
    <property type="match status" value="1"/>
</dbReference>
<evidence type="ECO:0000259" key="17">
    <source>
        <dbReference type="PROSITE" id="PS50013"/>
    </source>
</evidence>
<dbReference type="Gene3D" id="2.40.50.40">
    <property type="match status" value="1"/>
</dbReference>
<proteinExistence type="predicted"/>
<feature type="chain" id="PRO_5033525060" description="Chromo domain-containing protein" evidence="16">
    <location>
        <begin position="22"/>
        <end position="916"/>
    </location>
</feature>
<evidence type="ECO:0000313" key="21">
    <source>
        <dbReference type="Proteomes" id="UP000434957"/>
    </source>
</evidence>
<evidence type="ECO:0000256" key="3">
    <source>
        <dbReference type="ARBA" id="ARBA00022695"/>
    </source>
</evidence>
<keyword evidence="11" id="KW-0695">RNA-directed DNA polymerase</keyword>
<evidence type="ECO:0000256" key="4">
    <source>
        <dbReference type="ARBA" id="ARBA00022722"/>
    </source>
</evidence>
<comment type="caution">
    <text evidence="19">The sequence shown here is derived from an EMBL/GenBank/DDBJ whole genome shotgun (WGS) entry which is preliminary data.</text>
</comment>
<evidence type="ECO:0000256" key="7">
    <source>
        <dbReference type="ARBA" id="ARBA00022759"/>
    </source>
</evidence>
<dbReference type="Gene3D" id="3.30.70.270">
    <property type="match status" value="2"/>
</dbReference>
<evidence type="ECO:0000256" key="5">
    <source>
        <dbReference type="ARBA" id="ARBA00022723"/>
    </source>
</evidence>
<keyword evidence="10" id="KW-0229">DNA integration</keyword>
<evidence type="ECO:0000256" key="6">
    <source>
        <dbReference type="ARBA" id="ARBA00022750"/>
    </source>
</evidence>
<sequence>MRHGKLFSAMDLLWFFFQVRLREQDIPYTAFSPPDGLFEYLVTPMGLSCSPAAFNQLMQRVFADQRAFCKAYFDDLFVFTPSDSMEEHLAALEKVLERCKEEQLYIKLSKCTFCASEIPCLGDFIGADGIRMDPDKISIIKNYPLPKTKRELQSFLGTCVYVLKYCPGFAELTAPLTELLKGKTRNEKIAMEAQHQECFAKLKDRLANPPVLAHPDFSRQFCVKMDASDYAVGGYLYQLDDQDQERIIAYGGRKLSPAELKYPTREKELLAALYAMRTWKVYLIDKPFLINTDHRTLESILQQKTCSQRLARWLNELGMYQPIFKWIEGDSNTVADFLSRNPAWKQDSASISLAELLKQAISVNEAAGATTHLYAMRRQKAPAPSIRERCAKLYTTDELLAPVMHYYREPDDVKRREISIPASVRLDRFELRDSLLYYRSHASQEWRLCVPDDVDLRNTILFEEHDTAVRGHPGVHKTLRFVQAKYYWPGLAKTVRQYCTSCEMCMRTKSSRQKSSGLLHPLDIPEERWKHITMDFVVRLPVTKLHKFDSILVIVDRLTKRAHFIATKTTATAQDTAKLFRDHYQRLHDTKLSPSSAFKPSTDGQTEITNKFIGEYLRAYVNPHQNDWHDFLALAEFAYNARDHSSLGMSPFVADLGYQPRSVSDLDVPESPSYKSASRFVDVQKAILVECQDALDLAQQRMKHYFDRNRPAPGFKVGDQVLLDTSKLAMHHVSSDGKRSLAAKFIGPYPVLATTTPDTYRLGLPPGLQLHDEFHVSRLRAYTPDSSLARDNRVPDLLTRDGSVGHQVNRILDRRVRRGRVEYRVRWYGAKHSDSWEPADALTQAQGLIDDFLARSADSRRVTRAASANSRDTSLPEEGSVTVPSRRPDPVRLERLELRVVSCSLDLIRPSLLDSS</sequence>
<dbReference type="GO" id="GO:0003677">
    <property type="term" value="F:DNA binding"/>
    <property type="evidence" value="ECO:0007669"/>
    <property type="project" value="UniProtKB-KW"/>
</dbReference>
<keyword evidence="8" id="KW-0378">Hydrolase</keyword>
<dbReference type="Gene3D" id="3.10.10.10">
    <property type="entry name" value="HIV Type 1 Reverse Transcriptase, subunit A, domain 1"/>
    <property type="match status" value="1"/>
</dbReference>
<dbReference type="InterPro" id="IPR036397">
    <property type="entry name" value="RNaseH_sf"/>
</dbReference>
<gene>
    <name evidence="18" type="ORF">PR001_g12284</name>
    <name evidence="19" type="ORF">PR003_g15091</name>
</gene>
<organism evidence="19 21">
    <name type="scientific">Phytophthora rubi</name>
    <dbReference type="NCBI Taxonomy" id="129364"/>
    <lineage>
        <taxon>Eukaryota</taxon>
        <taxon>Sar</taxon>
        <taxon>Stramenopiles</taxon>
        <taxon>Oomycota</taxon>
        <taxon>Peronosporomycetes</taxon>
        <taxon>Peronosporales</taxon>
        <taxon>Peronosporaceae</taxon>
        <taxon>Phytophthora</taxon>
    </lineage>
</organism>
<evidence type="ECO:0000256" key="12">
    <source>
        <dbReference type="ARBA" id="ARBA00022932"/>
    </source>
</evidence>
<keyword evidence="2" id="KW-0808">Transferase</keyword>
<dbReference type="InterPro" id="IPR050951">
    <property type="entry name" value="Retrovirus_Pol_polyprotein"/>
</dbReference>
<dbReference type="SUPFAM" id="SSF56672">
    <property type="entry name" value="DNA/RNA polymerases"/>
    <property type="match status" value="1"/>
</dbReference>
<dbReference type="InterPro" id="IPR056924">
    <property type="entry name" value="SH3_Tf2-1"/>
</dbReference>